<dbReference type="Proteomes" id="UP000534783">
    <property type="component" value="Unassembled WGS sequence"/>
</dbReference>
<sequence>MEIDPVHLLSRAKEKGQLQNQLIKGIVSLAKIGKEDLLAQYFVFLSQRIDSNIELFTFHEQLSLYPHLLREIQPYIGLTMKELQYLSGLSRKVSDLVPTTIEEIIEIDRYLRFLLCPNQPGDHRHHSHSIYIVKDKKRRQDRHRCEAKKLRTILGEKEKLIRALMTQVNKLKVRHRIQSF</sequence>
<protein>
    <submittedName>
        <fullName evidence="1">Uncharacterized protein</fullName>
    </submittedName>
</protein>
<comment type="caution">
    <text evidence="1">The sequence shown here is derived from an EMBL/GenBank/DDBJ whole genome shotgun (WGS) entry which is preliminary data.</text>
</comment>
<reference evidence="1 2" key="1">
    <citation type="journal article" date="2020" name="Nature">
        <title>Bacterial chemolithoautotrophy via manganese oxidation.</title>
        <authorList>
            <person name="Yu H."/>
            <person name="Leadbetter J.R."/>
        </authorList>
    </citation>
    <scope>NUCLEOTIDE SEQUENCE [LARGE SCALE GENOMIC DNA]</scope>
    <source>
        <strain evidence="1 2">Mn-1</strain>
    </source>
</reference>
<accession>A0A7X6DQ57</accession>
<gene>
    <name evidence="1" type="ORF">MNODULE_11255</name>
</gene>
<keyword evidence="2" id="KW-1185">Reference proteome</keyword>
<dbReference type="AlphaFoldDB" id="A0A7X6DQ57"/>
<organism evidence="1 2">
    <name type="scientific">Candidatus Manganitrophus noduliformans</name>
    <dbReference type="NCBI Taxonomy" id="2606439"/>
    <lineage>
        <taxon>Bacteria</taxon>
        <taxon>Pseudomonadati</taxon>
        <taxon>Nitrospirota</taxon>
        <taxon>Nitrospiria</taxon>
        <taxon>Candidatus Troglogloeales</taxon>
        <taxon>Candidatus Manganitrophaceae</taxon>
        <taxon>Candidatus Manganitrophus</taxon>
    </lineage>
</organism>
<name>A0A7X6DQ57_9BACT</name>
<evidence type="ECO:0000313" key="1">
    <source>
        <dbReference type="EMBL" id="NKE71315.1"/>
    </source>
</evidence>
<evidence type="ECO:0000313" key="2">
    <source>
        <dbReference type="Proteomes" id="UP000534783"/>
    </source>
</evidence>
<dbReference type="RefSeq" id="WP_168059839.1">
    <property type="nucleotide sequence ID" value="NZ_VTOW01000002.1"/>
</dbReference>
<proteinExistence type="predicted"/>
<dbReference type="EMBL" id="VTOW01000002">
    <property type="protein sequence ID" value="NKE71315.1"/>
    <property type="molecule type" value="Genomic_DNA"/>
</dbReference>